<name>A0A5B7K893_PORTR</name>
<comment type="caution">
    <text evidence="2">The sequence shown here is derived from an EMBL/GenBank/DDBJ whole genome shotgun (WGS) entry which is preliminary data.</text>
</comment>
<dbReference type="AlphaFoldDB" id="A0A5B7K893"/>
<keyword evidence="3" id="KW-1185">Reference proteome</keyword>
<sequence>MDSPAVEALSEAGVEEIDAVEATSRRSKFPCSLDFHTPASPTPTPSPSRHTHTSPPIPLLSPARSLRGDERVGSFVDHGSHCSLA</sequence>
<accession>A0A5B7K893</accession>
<evidence type="ECO:0000256" key="1">
    <source>
        <dbReference type="SAM" id="MobiDB-lite"/>
    </source>
</evidence>
<evidence type="ECO:0000313" key="2">
    <source>
        <dbReference type="EMBL" id="MPD04813.1"/>
    </source>
</evidence>
<feature type="region of interest" description="Disordered" evidence="1">
    <location>
        <begin position="30"/>
        <end position="85"/>
    </location>
</feature>
<dbReference type="EMBL" id="VSRR010142946">
    <property type="protein sequence ID" value="MPD04813.1"/>
    <property type="molecule type" value="Genomic_DNA"/>
</dbReference>
<dbReference type="Proteomes" id="UP000324222">
    <property type="component" value="Unassembled WGS sequence"/>
</dbReference>
<proteinExistence type="predicted"/>
<organism evidence="2 3">
    <name type="scientific">Portunus trituberculatus</name>
    <name type="common">Swimming crab</name>
    <name type="synonym">Neptunus trituberculatus</name>
    <dbReference type="NCBI Taxonomy" id="210409"/>
    <lineage>
        <taxon>Eukaryota</taxon>
        <taxon>Metazoa</taxon>
        <taxon>Ecdysozoa</taxon>
        <taxon>Arthropoda</taxon>
        <taxon>Crustacea</taxon>
        <taxon>Multicrustacea</taxon>
        <taxon>Malacostraca</taxon>
        <taxon>Eumalacostraca</taxon>
        <taxon>Eucarida</taxon>
        <taxon>Decapoda</taxon>
        <taxon>Pleocyemata</taxon>
        <taxon>Brachyura</taxon>
        <taxon>Eubrachyura</taxon>
        <taxon>Portunoidea</taxon>
        <taxon>Portunidae</taxon>
        <taxon>Portuninae</taxon>
        <taxon>Portunus</taxon>
    </lineage>
</organism>
<gene>
    <name evidence="2" type="ORF">E2C01_100523</name>
</gene>
<reference evidence="2 3" key="1">
    <citation type="submission" date="2019-05" db="EMBL/GenBank/DDBJ databases">
        <title>Another draft genome of Portunus trituberculatus and its Hox gene families provides insights of decapod evolution.</title>
        <authorList>
            <person name="Jeong J.-H."/>
            <person name="Song I."/>
            <person name="Kim S."/>
            <person name="Choi T."/>
            <person name="Kim D."/>
            <person name="Ryu S."/>
            <person name="Kim W."/>
        </authorList>
    </citation>
    <scope>NUCLEOTIDE SEQUENCE [LARGE SCALE GENOMIC DNA]</scope>
    <source>
        <tissue evidence="2">Muscle</tissue>
    </source>
</reference>
<evidence type="ECO:0000313" key="3">
    <source>
        <dbReference type="Proteomes" id="UP000324222"/>
    </source>
</evidence>
<protein>
    <submittedName>
        <fullName evidence="2">Uncharacterized protein</fullName>
    </submittedName>
</protein>